<name>A0A841EN71_9BACT</name>
<dbReference type="EMBL" id="JACHKT010000005">
    <property type="protein sequence ID" value="MBB6002473.1"/>
    <property type="molecule type" value="Genomic_DNA"/>
</dbReference>
<feature type="domain" description="Secretion system C-terminal sorting" evidence="1">
    <location>
        <begin position="105"/>
        <end position="168"/>
    </location>
</feature>
<sequence length="174" mass="19443">MTVHAITEIKLVKASINKSGTTDILQNTDVTLSVIQDATYGYQWNKDNAMITGATTNTFTAKDAGIYNVTITANGCSSTTESVTVNLVTANEPNTYWNNVYFNAFPNPNEGHFTLEFTNNDNQPISLYLYDVLGKTMIQKVIKTKGKYSEVIDISTYPSGEYFLMLQKMILRKH</sequence>
<organism evidence="2 3">
    <name type="scientific">Arcicella rosea</name>
    <dbReference type="NCBI Taxonomy" id="502909"/>
    <lineage>
        <taxon>Bacteria</taxon>
        <taxon>Pseudomonadati</taxon>
        <taxon>Bacteroidota</taxon>
        <taxon>Cytophagia</taxon>
        <taxon>Cytophagales</taxon>
        <taxon>Flectobacillaceae</taxon>
        <taxon>Arcicella</taxon>
    </lineage>
</organism>
<dbReference type="InterPro" id="IPR026444">
    <property type="entry name" value="Secre_tail"/>
</dbReference>
<evidence type="ECO:0000313" key="3">
    <source>
        <dbReference type="Proteomes" id="UP000524404"/>
    </source>
</evidence>
<dbReference type="InterPro" id="IPR013783">
    <property type="entry name" value="Ig-like_fold"/>
</dbReference>
<keyword evidence="3" id="KW-1185">Reference proteome</keyword>
<reference evidence="2 3" key="1">
    <citation type="submission" date="2020-08" db="EMBL/GenBank/DDBJ databases">
        <title>Functional genomics of gut bacteria from endangered species of beetles.</title>
        <authorList>
            <person name="Carlos-Shanley C."/>
        </authorList>
    </citation>
    <scope>NUCLEOTIDE SEQUENCE [LARGE SCALE GENOMIC DNA]</scope>
    <source>
        <strain evidence="2 3">S00070</strain>
    </source>
</reference>
<accession>A0A841EN71</accession>
<dbReference type="RefSeq" id="WP_184131531.1">
    <property type="nucleotide sequence ID" value="NZ_JACHKT010000005.1"/>
</dbReference>
<dbReference type="AlphaFoldDB" id="A0A841EN71"/>
<evidence type="ECO:0000313" key="2">
    <source>
        <dbReference type="EMBL" id="MBB6002473.1"/>
    </source>
</evidence>
<dbReference type="NCBIfam" id="TIGR04183">
    <property type="entry name" value="Por_Secre_tail"/>
    <property type="match status" value="1"/>
</dbReference>
<evidence type="ECO:0000259" key="1">
    <source>
        <dbReference type="Pfam" id="PF18962"/>
    </source>
</evidence>
<dbReference type="Pfam" id="PF18962">
    <property type="entry name" value="Por_Secre_tail"/>
    <property type="match status" value="1"/>
</dbReference>
<comment type="caution">
    <text evidence="2">The sequence shown here is derived from an EMBL/GenBank/DDBJ whole genome shotgun (WGS) entry which is preliminary data.</text>
</comment>
<proteinExistence type="predicted"/>
<gene>
    <name evidence="2" type="ORF">HNP25_001125</name>
</gene>
<dbReference type="Gene3D" id="2.60.40.10">
    <property type="entry name" value="Immunoglobulins"/>
    <property type="match status" value="1"/>
</dbReference>
<dbReference type="Proteomes" id="UP000524404">
    <property type="component" value="Unassembled WGS sequence"/>
</dbReference>
<protein>
    <recommendedName>
        <fullName evidence="1">Secretion system C-terminal sorting domain-containing protein</fullName>
    </recommendedName>
</protein>